<proteinExistence type="predicted"/>
<feature type="transmembrane region" description="Helical" evidence="1">
    <location>
        <begin position="45"/>
        <end position="62"/>
    </location>
</feature>
<dbReference type="EMBL" id="AP027142">
    <property type="protein sequence ID" value="BDV32617.1"/>
    <property type="molecule type" value="Genomic_DNA"/>
</dbReference>
<evidence type="ECO:0000313" key="2">
    <source>
        <dbReference type="EMBL" id="BDV32617.1"/>
    </source>
</evidence>
<evidence type="ECO:0000256" key="1">
    <source>
        <dbReference type="SAM" id="Phobius"/>
    </source>
</evidence>
<keyword evidence="1" id="KW-0472">Membrane</keyword>
<dbReference type="Proteomes" id="UP001317629">
    <property type="component" value="Chromosome"/>
</dbReference>
<keyword evidence="1" id="KW-0812">Transmembrane</keyword>
<organism evidence="2 3">
    <name type="scientific">Methylocystis iwaonis</name>
    <dbReference type="NCBI Taxonomy" id="2885079"/>
    <lineage>
        <taxon>Bacteria</taxon>
        <taxon>Pseudomonadati</taxon>
        <taxon>Pseudomonadota</taxon>
        <taxon>Alphaproteobacteria</taxon>
        <taxon>Hyphomicrobiales</taxon>
        <taxon>Methylocystaceae</taxon>
        <taxon>Methylocystis</taxon>
    </lineage>
</organism>
<feature type="transmembrane region" description="Helical" evidence="1">
    <location>
        <begin position="74"/>
        <end position="95"/>
    </location>
</feature>
<keyword evidence="1" id="KW-1133">Transmembrane helix</keyword>
<evidence type="ECO:0000313" key="3">
    <source>
        <dbReference type="Proteomes" id="UP001317629"/>
    </source>
</evidence>
<name>A0ABN6VBH9_9HYPH</name>
<accession>A0ABN6VBH9</accession>
<reference evidence="2 3" key="1">
    <citation type="journal article" date="2023" name="Int. J. Syst. Evol. Microbiol.">
        <title>Methylocystis iwaonis sp. nov., a type II methane-oxidizing bacterium from surface soil of a rice paddy field in Japan, and emended description of the genus Methylocystis (ex Whittenbury et al. 1970) Bowman et al. 1993.</title>
        <authorList>
            <person name="Kaise H."/>
            <person name="Sawadogo J.B."/>
            <person name="Alam M.S."/>
            <person name="Ueno C."/>
            <person name="Dianou D."/>
            <person name="Shinjo R."/>
            <person name="Asakawa S."/>
        </authorList>
    </citation>
    <scope>NUCLEOTIDE SEQUENCE [LARGE SCALE GENOMIC DNA]</scope>
    <source>
        <strain evidence="2 3">SS37A-Re</strain>
    </source>
</reference>
<protein>
    <submittedName>
        <fullName evidence="2">Uncharacterized protein</fullName>
    </submittedName>
</protein>
<gene>
    <name evidence="2" type="ORF">SS37A_01460</name>
</gene>
<keyword evidence="3" id="KW-1185">Reference proteome</keyword>
<sequence length="99" mass="10760">MTFSGVGSRVWLMAALLLIQKERGRKILNGPVCGICKMLSNWRAAFPWFIGAFRAAMIFMNQRVIASDAKQSRAAVAALDCFVAALLAMTVVTGFPPLP</sequence>